<feature type="region of interest" description="Disordered" evidence="4">
    <location>
        <begin position="460"/>
        <end position="567"/>
    </location>
</feature>
<evidence type="ECO:0000256" key="2">
    <source>
        <dbReference type="ARBA" id="ARBA00022676"/>
    </source>
</evidence>
<organism evidence="6 7">
    <name type="scientific">Cyphellophora europaea (strain CBS 101466)</name>
    <name type="common">Phialophora europaea</name>
    <dbReference type="NCBI Taxonomy" id="1220924"/>
    <lineage>
        <taxon>Eukaryota</taxon>
        <taxon>Fungi</taxon>
        <taxon>Dikarya</taxon>
        <taxon>Ascomycota</taxon>
        <taxon>Pezizomycotina</taxon>
        <taxon>Eurotiomycetes</taxon>
        <taxon>Chaetothyriomycetidae</taxon>
        <taxon>Chaetothyriales</taxon>
        <taxon>Cyphellophoraceae</taxon>
        <taxon>Cyphellophora</taxon>
    </lineage>
</organism>
<evidence type="ECO:0000259" key="5">
    <source>
        <dbReference type="Pfam" id="PF01755"/>
    </source>
</evidence>
<name>W2S6K9_CYPE1</name>
<sequence>MRLRFLLVSSAGLFITALVYFQLLSEDDRSALLATYAQYKTHDDQSEGDAAVFISNTTRPPSNLALDVAEPIPSLPDNLSDIHNETLGAQQVFMISMPTRRDKHDAFAVQALATNITYTPIDGVEGDQVPLKALPHTMDIKIAEVGCWRAHMNIFEEILDRKIATAIVFEDDADWDVVLKQQLVQFARGSRYVSGTEADETFVPHSPYGEDWDLLWLGQCSAAPLHDDKKRWVIPYDPTVLPPHQRTFWDAPEGGFWDAADAGDKTRVIFRARFGACTAAYAISLKGAEKAIYYLSMTANNAPIDIGMGLLCSDPTKNFNCVASHPTVVGISKPAGSSDRGSDAGHEPEEASVASEAHSERLMFSTRMNLHNLLTGNTTMKSAFPDHSPDRDIADLQLPDGYGYEFSTAQWQNFTAEKVAAEERKKAAQLQEQAAKLEEQTSKLEAEAAKLAVEKQELEAKEAERHAVEEAQRHAAEVPQMHAADQAAPSVDGLDASREGGETRGASHDGGVKPDPKAQAQHGPGISGVQHISDDTAAPTDASAHTGDHQPQQHHQHQHTHQHEPEP</sequence>
<evidence type="ECO:0000313" key="7">
    <source>
        <dbReference type="Proteomes" id="UP000030752"/>
    </source>
</evidence>
<dbReference type="InterPro" id="IPR050757">
    <property type="entry name" value="Collagen_mod_GT25"/>
</dbReference>
<dbReference type="HOGENOM" id="CLU_480594_0_0_1"/>
<dbReference type="AlphaFoldDB" id="W2S6K9"/>
<feature type="compositionally biased region" description="Low complexity" evidence="4">
    <location>
        <begin position="535"/>
        <end position="544"/>
    </location>
</feature>
<keyword evidence="7" id="KW-1185">Reference proteome</keyword>
<dbReference type="GeneID" id="19977850"/>
<accession>W2S6K9</accession>
<protein>
    <recommendedName>
        <fullName evidence="5">Glycosyl transferase family 25 domain-containing protein</fullName>
    </recommendedName>
</protein>
<reference evidence="6 7" key="1">
    <citation type="submission" date="2013-03" db="EMBL/GenBank/DDBJ databases">
        <title>The Genome Sequence of Phialophora europaea CBS 101466.</title>
        <authorList>
            <consortium name="The Broad Institute Genomics Platform"/>
            <person name="Cuomo C."/>
            <person name="de Hoog S."/>
            <person name="Gorbushina A."/>
            <person name="Walker B."/>
            <person name="Young S.K."/>
            <person name="Zeng Q."/>
            <person name="Gargeya S."/>
            <person name="Fitzgerald M."/>
            <person name="Haas B."/>
            <person name="Abouelleil A."/>
            <person name="Allen A.W."/>
            <person name="Alvarado L."/>
            <person name="Arachchi H.M."/>
            <person name="Berlin A.M."/>
            <person name="Chapman S.B."/>
            <person name="Gainer-Dewar J."/>
            <person name="Goldberg J."/>
            <person name="Griggs A."/>
            <person name="Gujja S."/>
            <person name="Hansen M."/>
            <person name="Howarth C."/>
            <person name="Imamovic A."/>
            <person name="Ireland A."/>
            <person name="Larimer J."/>
            <person name="McCowan C."/>
            <person name="Murphy C."/>
            <person name="Pearson M."/>
            <person name="Poon T.W."/>
            <person name="Priest M."/>
            <person name="Roberts A."/>
            <person name="Saif S."/>
            <person name="Shea T."/>
            <person name="Sisk P."/>
            <person name="Sykes S."/>
            <person name="Wortman J."/>
            <person name="Nusbaum C."/>
            <person name="Birren B."/>
        </authorList>
    </citation>
    <scope>NUCLEOTIDE SEQUENCE [LARGE SCALE GENOMIC DNA]</scope>
    <source>
        <strain evidence="6 7">CBS 101466</strain>
    </source>
</reference>
<feature type="compositionally biased region" description="Basic and acidic residues" evidence="4">
    <location>
        <begin position="460"/>
        <end position="476"/>
    </location>
</feature>
<dbReference type="OrthoDB" id="47375at2759"/>
<keyword evidence="3" id="KW-0808">Transferase</keyword>
<evidence type="ECO:0000313" key="6">
    <source>
        <dbReference type="EMBL" id="ETN44331.1"/>
    </source>
</evidence>
<comment type="similarity">
    <text evidence="1">Belongs to the glycosyltransferase 25 family.</text>
</comment>
<dbReference type="Pfam" id="PF01755">
    <property type="entry name" value="Glyco_transf_25"/>
    <property type="match status" value="1"/>
</dbReference>
<dbReference type="EMBL" id="KB822715">
    <property type="protein sequence ID" value="ETN44331.1"/>
    <property type="molecule type" value="Genomic_DNA"/>
</dbReference>
<evidence type="ECO:0000256" key="4">
    <source>
        <dbReference type="SAM" id="MobiDB-lite"/>
    </source>
</evidence>
<dbReference type="eggNOG" id="KOG4179">
    <property type="taxonomic scope" value="Eukaryota"/>
</dbReference>
<dbReference type="InParanoid" id="W2S6K9"/>
<feature type="domain" description="Glycosyl transferase family 25" evidence="5">
    <location>
        <begin position="90"/>
        <end position="183"/>
    </location>
</feature>
<dbReference type="CDD" id="cd06532">
    <property type="entry name" value="Glyco_transf_25"/>
    <property type="match status" value="1"/>
</dbReference>
<feature type="compositionally biased region" description="Basic and acidic residues" evidence="4">
    <location>
        <begin position="495"/>
        <end position="516"/>
    </location>
</feature>
<dbReference type="PANTHER" id="PTHR10730">
    <property type="entry name" value="PROCOLLAGEN-LYSINE,2-OXOGLUTARATE 5-DIOXYGENASE/GLYCOSYLTRANSFERASE 25 FAMILY MEMBER"/>
    <property type="match status" value="1"/>
</dbReference>
<dbReference type="VEuPathDB" id="FungiDB:HMPREF1541_10511"/>
<dbReference type="InterPro" id="IPR002654">
    <property type="entry name" value="Glyco_trans_25"/>
</dbReference>
<evidence type="ECO:0000256" key="3">
    <source>
        <dbReference type="ARBA" id="ARBA00022679"/>
    </source>
</evidence>
<keyword evidence="2" id="KW-0328">Glycosyltransferase</keyword>
<dbReference type="Proteomes" id="UP000030752">
    <property type="component" value="Unassembled WGS sequence"/>
</dbReference>
<proteinExistence type="inferred from homology"/>
<feature type="region of interest" description="Disordered" evidence="4">
    <location>
        <begin position="330"/>
        <end position="356"/>
    </location>
</feature>
<feature type="compositionally biased region" description="Basic and acidic residues" evidence="4">
    <location>
        <begin position="340"/>
        <end position="349"/>
    </location>
</feature>
<dbReference type="GO" id="GO:0016740">
    <property type="term" value="F:transferase activity"/>
    <property type="evidence" value="ECO:0007669"/>
    <property type="project" value="UniProtKB-KW"/>
</dbReference>
<dbReference type="RefSeq" id="XP_008713404.1">
    <property type="nucleotide sequence ID" value="XM_008715182.1"/>
</dbReference>
<evidence type="ECO:0000256" key="1">
    <source>
        <dbReference type="ARBA" id="ARBA00006721"/>
    </source>
</evidence>
<dbReference type="PANTHER" id="PTHR10730:SF53">
    <property type="entry name" value="GLYCOSYLTRANSFERASE 25 FAMILY MEMBER"/>
    <property type="match status" value="1"/>
</dbReference>
<gene>
    <name evidence="6" type="ORF">HMPREF1541_10511</name>
</gene>